<keyword evidence="2" id="KW-0813">Transport</keyword>
<dbReference type="InterPro" id="IPR005318">
    <property type="entry name" value="OM_porin_bac"/>
</dbReference>
<dbReference type="PANTHER" id="PTHR34596">
    <property type="entry name" value="CHITOPORIN"/>
    <property type="match status" value="1"/>
</dbReference>
<dbReference type="Pfam" id="PF03573">
    <property type="entry name" value="OprD"/>
    <property type="match status" value="1"/>
</dbReference>
<organism evidence="5 6">
    <name type="scientific">Pseudomonas linyingensis</name>
    <dbReference type="NCBI Taxonomy" id="915471"/>
    <lineage>
        <taxon>Bacteria</taxon>
        <taxon>Pseudomonadati</taxon>
        <taxon>Pseudomonadota</taxon>
        <taxon>Gammaproteobacteria</taxon>
        <taxon>Pseudomonadales</taxon>
        <taxon>Pseudomonadaceae</taxon>
        <taxon>Pseudomonas</taxon>
    </lineage>
</organism>
<keyword evidence="6" id="KW-1185">Reference proteome</keyword>
<evidence type="ECO:0000256" key="3">
    <source>
        <dbReference type="ARBA" id="ARBA00022729"/>
    </source>
</evidence>
<dbReference type="Proteomes" id="UP000242930">
    <property type="component" value="Unassembled WGS sequence"/>
</dbReference>
<protein>
    <submittedName>
        <fullName evidence="5">Outer membrane porin, OprD family</fullName>
    </submittedName>
</protein>
<dbReference type="EMBL" id="FNZE01000002">
    <property type="protein sequence ID" value="SEI76653.1"/>
    <property type="molecule type" value="Genomic_DNA"/>
</dbReference>
<gene>
    <name evidence="5" type="ORF">SAMN05216201_102140</name>
</gene>
<comment type="similarity">
    <text evidence="1">Belongs to the outer membrane porin (Opr) (TC 1.B.25) family.</text>
</comment>
<dbReference type="OrthoDB" id="6759120at2"/>
<dbReference type="InterPro" id="IPR023614">
    <property type="entry name" value="Porin_dom_sf"/>
</dbReference>
<dbReference type="GO" id="GO:0015288">
    <property type="term" value="F:porin activity"/>
    <property type="evidence" value="ECO:0007669"/>
    <property type="project" value="TreeGrafter"/>
</dbReference>
<evidence type="ECO:0000256" key="4">
    <source>
        <dbReference type="SAM" id="SignalP"/>
    </source>
</evidence>
<accession>A0A1H6T975</accession>
<dbReference type="GO" id="GO:0016020">
    <property type="term" value="C:membrane"/>
    <property type="evidence" value="ECO:0007669"/>
    <property type="project" value="InterPro"/>
</dbReference>
<evidence type="ECO:0000256" key="1">
    <source>
        <dbReference type="ARBA" id="ARBA00009075"/>
    </source>
</evidence>
<sequence length="410" mass="44624">MIKTSQRSKLALGILAAAMAVPAVSQAALVEDSKASLELRNMYLNRDFRSGSQAPSYGETWGQGFIAKFESGYTDGVVGFGADAMGLLGVKLDSSKGNTAGNMLPVGASGEPADEYSELGLTAKARISKSELKVGTLQPVLPVVQYNNTRLLPGSYVGGMLSSQDIAGLTLNAGRLTEYNLRDSSNNEEFASNVDNFDFAGGSYAFNPQLTASYYYGDFDNVYKQHFGGLVHKLPLGEGLSLTTDLRYFNSQDQGENPATIDNDMYQAMFTLGVSGHKFGLAYQDLSGDGVFPFITGGDPYSQNLSTFWTFNRQEEDVWQARYDYDFASVGIPGLAFMTRYVSGSNIESAASNDGKEWERDTDMVYTLQSGAMKGLRFHLRNVTYRVADVTGGRDVDENRVIVSYTLPLL</sequence>
<feature type="chain" id="PRO_5017293938" evidence="4">
    <location>
        <begin position="28"/>
        <end position="410"/>
    </location>
</feature>
<evidence type="ECO:0000256" key="2">
    <source>
        <dbReference type="ARBA" id="ARBA00022448"/>
    </source>
</evidence>
<proteinExistence type="inferred from homology"/>
<dbReference type="Gene3D" id="2.40.160.10">
    <property type="entry name" value="Porin"/>
    <property type="match status" value="1"/>
</dbReference>
<dbReference type="STRING" id="915471.SAMN05216201_102140"/>
<evidence type="ECO:0000313" key="5">
    <source>
        <dbReference type="EMBL" id="SEI76653.1"/>
    </source>
</evidence>
<evidence type="ECO:0000313" key="6">
    <source>
        <dbReference type="Proteomes" id="UP000242930"/>
    </source>
</evidence>
<dbReference type="PANTHER" id="PTHR34596:SF2">
    <property type="entry name" value="CHITOPORIN"/>
    <property type="match status" value="1"/>
</dbReference>
<dbReference type="AlphaFoldDB" id="A0A1H6T975"/>
<dbReference type="RefSeq" id="WP_090306682.1">
    <property type="nucleotide sequence ID" value="NZ_FNZE01000002.1"/>
</dbReference>
<reference evidence="6" key="1">
    <citation type="submission" date="2016-10" db="EMBL/GenBank/DDBJ databases">
        <authorList>
            <person name="Varghese N."/>
            <person name="Submissions S."/>
        </authorList>
    </citation>
    <scope>NUCLEOTIDE SEQUENCE [LARGE SCALE GENOMIC DNA]</scope>
    <source>
        <strain evidence="6">LMG 25967</strain>
    </source>
</reference>
<keyword evidence="3 4" id="KW-0732">Signal</keyword>
<feature type="signal peptide" evidence="4">
    <location>
        <begin position="1"/>
        <end position="27"/>
    </location>
</feature>
<name>A0A1H6T975_9PSED</name>